<feature type="active site" description="Proton acceptor" evidence="7">
    <location>
        <position position="242"/>
    </location>
</feature>
<dbReference type="EMBL" id="BMYP01000017">
    <property type="protein sequence ID" value="GHD76693.1"/>
    <property type="molecule type" value="Genomic_DNA"/>
</dbReference>
<dbReference type="Gene3D" id="1.20.5.170">
    <property type="match status" value="1"/>
</dbReference>
<dbReference type="NCBIfam" id="TIGR01853">
    <property type="entry name" value="lipid_A_lpxD"/>
    <property type="match status" value="1"/>
</dbReference>
<accession>A0ABQ3HAG1</accession>
<comment type="catalytic activity">
    <reaction evidence="7">
        <text>a UDP-3-O-[(3R)-3-hydroxyacyl]-alpha-D-glucosamine + a (3R)-hydroxyacyl-[ACP] = a UDP-2-N,3-O-bis[(3R)-3-hydroxyacyl]-alpha-D-glucosamine + holo-[ACP] + H(+)</text>
        <dbReference type="Rhea" id="RHEA:53836"/>
        <dbReference type="Rhea" id="RHEA-COMP:9685"/>
        <dbReference type="Rhea" id="RHEA-COMP:9945"/>
        <dbReference type="ChEBI" id="CHEBI:15378"/>
        <dbReference type="ChEBI" id="CHEBI:64479"/>
        <dbReference type="ChEBI" id="CHEBI:78827"/>
        <dbReference type="ChEBI" id="CHEBI:137740"/>
        <dbReference type="ChEBI" id="CHEBI:137748"/>
        <dbReference type="EC" id="2.3.1.191"/>
    </reaction>
</comment>
<dbReference type="InterPro" id="IPR020573">
    <property type="entry name" value="UDP_GlcNAc_AcTrfase_non-rep"/>
</dbReference>
<evidence type="ECO:0000256" key="5">
    <source>
        <dbReference type="ARBA" id="ARBA00023098"/>
    </source>
</evidence>
<sequence>MHTMKLSAIVTALGGELRGDDREIRCLAPLDEAGASDITFLANPKYRSQLAATAAAAVIVKPALAEEAAAKVGRSLILAADPYLYFARVARLFSPLPQASGGVHPRAVVAEGCHIAASSEVRELVSIGRNVTIGERCILHPGVVIGDDVSLGDDVVLYPNVVVYHGCRLGSRVMVHAGAVIGADGFGLAWNGDRWFKIPQTGVVVIADDVEIGANTTIDRGALSDTVIGEGAKLDNQIQIAHNVTVGAHTAMAGCAAVAGSTRIGARCTIGGAARIIGHLEIADGTHVGAGTLISKSIRKADAYTAVYPMATHKEWLANAAHVRHLDDLVTRVKQLEKALSTAQQNKD</sequence>
<dbReference type="EC" id="2.3.1.191" evidence="7"/>
<evidence type="ECO:0000313" key="10">
    <source>
        <dbReference type="Proteomes" id="UP000662678"/>
    </source>
</evidence>
<dbReference type="Proteomes" id="UP000662678">
    <property type="component" value="Unassembled WGS sequence"/>
</dbReference>
<evidence type="ECO:0000259" key="8">
    <source>
        <dbReference type="Pfam" id="PF04613"/>
    </source>
</evidence>
<keyword evidence="2 7" id="KW-0441">Lipid A biosynthesis</keyword>
<organism evidence="9 10">
    <name type="scientific">Vogesella fluminis</name>
    <dbReference type="NCBI Taxonomy" id="1069161"/>
    <lineage>
        <taxon>Bacteria</taxon>
        <taxon>Pseudomonadati</taxon>
        <taxon>Pseudomonadota</taxon>
        <taxon>Betaproteobacteria</taxon>
        <taxon>Neisseriales</taxon>
        <taxon>Chromobacteriaceae</taxon>
        <taxon>Vogesella</taxon>
    </lineage>
</organism>
<dbReference type="InterPro" id="IPR018357">
    <property type="entry name" value="Hexapep_transf_CS"/>
</dbReference>
<dbReference type="Gene3D" id="3.40.1390.10">
    <property type="entry name" value="MurE/MurF, N-terminal domain"/>
    <property type="match status" value="1"/>
</dbReference>
<evidence type="ECO:0000256" key="2">
    <source>
        <dbReference type="ARBA" id="ARBA00022556"/>
    </source>
</evidence>
<keyword evidence="5 7" id="KW-0443">Lipid metabolism</keyword>
<feature type="domain" description="UDP-3-O-[3-hydroxymyristoyl] glucosamine N-acyltransferase non-repeat region" evidence="8">
    <location>
        <begin position="21"/>
        <end position="92"/>
    </location>
</feature>
<dbReference type="Gene3D" id="2.160.10.10">
    <property type="entry name" value="Hexapeptide repeat proteins"/>
    <property type="match status" value="1"/>
</dbReference>
<comment type="pathway">
    <text evidence="7">Bacterial outer membrane biogenesis; LPS lipid A biosynthesis.</text>
</comment>
<name>A0ABQ3HAG1_9NEIS</name>
<dbReference type="PANTHER" id="PTHR43378">
    <property type="entry name" value="UDP-3-O-ACYLGLUCOSAMINE N-ACYLTRANSFERASE"/>
    <property type="match status" value="1"/>
</dbReference>
<keyword evidence="10" id="KW-1185">Reference proteome</keyword>
<evidence type="ECO:0000256" key="1">
    <source>
        <dbReference type="ARBA" id="ARBA00022516"/>
    </source>
</evidence>
<dbReference type="HAMAP" id="MF_00523">
    <property type="entry name" value="LpxD"/>
    <property type="match status" value="1"/>
</dbReference>
<gene>
    <name evidence="7 9" type="primary">lpxD</name>
    <name evidence="9" type="ORF">GCM10011419_16430</name>
</gene>
<comment type="similarity">
    <text evidence="7">Belongs to the transferase hexapeptide repeat family. LpxD subfamily.</text>
</comment>
<dbReference type="InterPro" id="IPR011004">
    <property type="entry name" value="Trimer_LpxA-like_sf"/>
</dbReference>
<dbReference type="SUPFAM" id="SSF51161">
    <property type="entry name" value="Trimeric LpxA-like enzymes"/>
    <property type="match status" value="1"/>
</dbReference>
<keyword evidence="1 7" id="KW-0444">Lipid biosynthesis</keyword>
<dbReference type="InterPro" id="IPR007691">
    <property type="entry name" value="LpxD"/>
</dbReference>
<proteinExistence type="inferred from homology"/>
<dbReference type="Pfam" id="PF04613">
    <property type="entry name" value="LpxD"/>
    <property type="match status" value="1"/>
</dbReference>
<dbReference type="CDD" id="cd03352">
    <property type="entry name" value="LbH_LpxD"/>
    <property type="match status" value="1"/>
</dbReference>
<evidence type="ECO:0000256" key="4">
    <source>
        <dbReference type="ARBA" id="ARBA00022737"/>
    </source>
</evidence>
<comment type="function">
    <text evidence="7">Catalyzes the N-acylation of UDP-3-O-acylglucosamine using 3-hydroxyacyl-ACP as the acyl donor. Is involved in the biosynthesis of lipid A, a phosphorylated glycolipid that anchors the lipopolysaccharide to the outer membrane of the cell.</text>
</comment>
<keyword evidence="3 7" id="KW-0808">Transferase</keyword>
<keyword evidence="6 7" id="KW-0012">Acyltransferase</keyword>
<dbReference type="NCBIfam" id="NF002060">
    <property type="entry name" value="PRK00892.1"/>
    <property type="match status" value="1"/>
</dbReference>
<dbReference type="RefSeq" id="WP_373295180.1">
    <property type="nucleotide sequence ID" value="NZ_BMYP01000017.1"/>
</dbReference>
<evidence type="ECO:0000256" key="3">
    <source>
        <dbReference type="ARBA" id="ARBA00022679"/>
    </source>
</evidence>
<evidence type="ECO:0000256" key="6">
    <source>
        <dbReference type="ARBA" id="ARBA00023315"/>
    </source>
</evidence>
<dbReference type="PROSITE" id="PS00101">
    <property type="entry name" value="HEXAPEP_TRANSFERASES"/>
    <property type="match status" value="1"/>
</dbReference>
<comment type="subunit">
    <text evidence="7">Homotrimer.</text>
</comment>
<keyword evidence="4 7" id="KW-0677">Repeat</keyword>
<evidence type="ECO:0000256" key="7">
    <source>
        <dbReference type="HAMAP-Rule" id="MF_00523"/>
    </source>
</evidence>
<dbReference type="InterPro" id="IPR001451">
    <property type="entry name" value="Hexapep"/>
</dbReference>
<reference evidence="10" key="1">
    <citation type="journal article" date="2019" name="Int. J. Syst. Evol. Microbiol.">
        <title>The Global Catalogue of Microorganisms (GCM) 10K type strain sequencing project: providing services to taxonomists for standard genome sequencing and annotation.</title>
        <authorList>
            <consortium name="The Broad Institute Genomics Platform"/>
            <consortium name="The Broad Institute Genome Sequencing Center for Infectious Disease"/>
            <person name="Wu L."/>
            <person name="Ma J."/>
        </authorList>
    </citation>
    <scope>NUCLEOTIDE SEQUENCE [LARGE SCALE GENOMIC DNA]</scope>
    <source>
        <strain evidence="10">KCTC 23713</strain>
    </source>
</reference>
<protein>
    <recommendedName>
        <fullName evidence="7">UDP-3-O-acylglucosamine N-acyltransferase</fullName>
        <ecNumber evidence="7">2.3.1.191</ecNumber>
    </recommendedName>
</protein>
<dbReference type="Pfam" id="PF00132">
    <property type="entry name" value="Hexapep"/>
    <property type="match status" value="1"/>
</dbReference>
<evidence type="ECO:0000313" key="9">
    <source>
        <dbReference type="EMBL" id="GHD76693.1"/>
    </source>
</evidence>
<dbReference type="PANTHER" id="PTHR43378:SF2">
    <property type="entry name" value="UDP-3-O-ACYLGLUCOSAMINE N-ACYLTRANSFERASE 1, MITOCHONDRIAL-RELATED"/>
    <property type="match status" value="1"/>
</dbReference>
<comment type="caution">
    <text evidence="9">The sequence shown here is derived from an EMBL/GenBank/DDBJ whole genome shotgun (WGS) entry which is preliminary data.</text>
</comment>